<dbReference type="PANTHER" id="PTHR45023">
    <property type="match status" value="1"/>
</dbReference>
<reference evidence="2" key="1">
    <citation type="journal article" date="2019" name="Sci. Rep.">
        <title>Draft genome of Tanacetum cinerariifolium, the natural source of mosquito coil.</title>
        <authorList>
            <person name="Yamashiro T."/>
            <person name="Shiraishi A."/>
            <person name="Satake H."/>
            <person name="Nakayama K."/>
        </authorList>
    </citation>
    <scope>NUCLEOTIDE SEQUENCE</scope>
</reference>
<dbReference type="PANTHER" id="PTHR45023:SF14">
    <property type="entry name" value="GLUTATHIONE TRANSFERASE"/>
    <property type="match status" value="1"/>
</dbReference>
<accession>A0A699I9K8</accession>
<dbReference type="EMBL" id="BKCJ010256414">
    <property type="protein sequence ID" value="GEZ24420.1"/>
    <property type="molecule type" value="Genomic_DNA"/>
</dbReference>
<evidence type="ECO:0000256" key="1">
    <source>
        <dbReference type="SAM" id="MobiDB-lite"/>
    </source>
</evidence>
<comment type="caution">
    <text evidence="2">The sequence shown here is derived from an EMBL/GenBank/DDBJ whole genome shotgun (WGS) entry which is preliminary data.</text>
</comment>
<name>A0A699I9K8_TANCI</name>
<evidence type="ECO:0000313" key="2">
    <source>
        <dbReference type="EMBL" id="GEZ24420.1"/>
    </source>
</evidence>
<feature type="compositionally biased region" description="Basic and acidic residues" evidence="1">
    <location>
        <begin position="95"/>
        <end position="106"/>
    </location>
</feature>
<gene>
    <name evidence="2" type="ORF">Tci_496393</name>
</gene>
<protein>
    <recommendedName>
        <fullName evidence="3">No apical meristem-associated C-terminal domain-containing protein</fullName>
    </recommendedName>
</protein>
<proteinExistence type="predicted"/>
<sequence length="135" mass="15336">MLSSKSNTLNHNCPKFNAIYRRCLHLKKSDENELDVTKQALAAYRYENKNTPFTQKDVWELLRKHSQWDASPLAPVDLTEYKEILVVNTDGLFDPDARLRPPDKQRPGKKTKSDTSVSTGGVASQANSRIFDKSV</sequence>
<feature type="region of interest" description="Disordered" evidence="1">
    <location>
        <begin position="92"/>
        <end position="135"/>
    </location>
</feature>
<evidence type="ECO:0008006" key="3">
    <source>
        <dbReference type="Google" id="ProtNLM"/>
    </source>
</evidence>
<feature type="compositionally biased region" description="Polar residues" evidence="1">
    <location>
        <begin position="114"/>
        <end position="128"/>
    </location>
</feature>
<dbReference type="AlphaFoldDB" id="A0A699I9K8"/>
<organism evidence="2">
    <name type="scientific">Tanacetum cinerariifolium</name>
    <name type="common">Dalmatian daisy</name>
    <name type="synonym">Chrysanthemum cinerariifolium</name>
    <dbReference type="NCBI Taxonomy" id="118510"/>
    <lineage>
        <taxon>Eukaryota</taxon>
        <taxon>Viridiplantae</taxon>
        <taxon>Streptophyta</taxon>
        <taxon>Embryophyta</taxon>
        <taxon>Tracheophyta</taxon>
        <taxon>Spermatophyta</taxon>
        <taxon>Magnoliopsida</taxon>
        <taxon>eudicotyledons</taxon>
        <taxon>Gunneridae</taxon>
        <taxon>Pentapetalae</taxon>
        <taxon>asterids</taxon>
        <taxon>campanulids</taxon>
        <taxon>Asterales</taxon>
        <taxon>Asteraceae</taxon>
        <taxon>Asteroideae</taxon>
        <taxon>Anthemideae</taxon>
        <taxon>Anthemidinae</taxon>
        <taxon>Tanacetum</taxon>
    </lineage>
</organism>